<dbReference type="Proteomes" id="UP000091857">
    <property type="component" value="Chromosome 11"/>
</dbReference>
<dbReference type="STRING" id="3983.A0A2C9UX83"/>
<gene>
    <name evidence="3" type="ORF">MANES_11G001400v8</name>
</gene>
<evidence type="ECO:0000259" key="2">
    <source>
        <dbReference type="SMART" id="SM00568"/>
    </source>
</evidence>
<evidence type="ECO:0000313" key="3">
    <source>
        <dbReference type="EMBL" id="OAY36174.1"/>
    </source>
</evidence>
<dbReference type="Gene3D" id="2.30.29.30">
    <property type="entry name" value="Pleckstrin-homology domain (PH domain)/Phosphotyrosine-binding domain (PTB)"/>
    <property type="match status" value="1"/>
</dbReference>
<dbReference type="AlphaFoldDB" id="A0A2C9UX83"/>
<accession>A0A2C9UX83</accession>
<dbReference type="Pfam" id="PF02893">
    <property type="entry name" value="GRAM"/>
    <property type="match status" value="1"/>
</dbReference>
<keyword evidence="4" id="KW-1185">Reference proteome</keyword>
<comment type="similarity">
    <text evidence="1">Belongs to the GEM family.</text>
</comment>
<sequence length="234" mass="26496">MKNLSKDQVTGIPITRSAKPVQKMPRFLLKNTSPCYIPTPANKSLTVKQDKVDSLLKRMNKLGKKADKFAHGIREHVRLGTKITETLKGKLSLGARILKVGGLKKVFRQLFTVREGERLLNACQCYLSTTAGPIAGLLFISTDKIAFCSERSIKLSSSEGKMVRIHYKVLIPLRKIKTANQSENIKKPSQKYIEIVTVDDFDFWFMGFFNYQKAFMGLQQAISQNWMNTSHPNV</sequence>
<evidence type="ECO:0000313" key="4">
    <source>
        <dbReference type="Proteomes" id="UP000091857"/>
    </source>
</evidence>
<name>A0A2C9UX83_MANES</name>
<dbReference type="InterPro" id="IPR037848">
    <property type="entry name" value="GEM-like"/>
</dbReference>
<evidence type="ECO:0000256" key="1">
    <source>
        <dbReference type="ARBA" id="ARBA00009414"/>
    </source>
</evidence>
<dbReference type="InterPro" id="IPR004182">
    <property type="entry name" value="GRAM"/>
</dbReference>
<feature type="domain" description="GRAM" evidence="2">
    <location>
        <begin position="105"/>
        <end position="183"/>
    </location>
</feature>
<protein>
    <recommendedName>
        <fullName evidence="2">GRAM domain-containing protein</fullName>
    </recommendedName>
</protein>
<dbReference type="OrthoDB" id="1736712at2759"/>
<reference evidence="4" key="1">
    <citation type="journal article" date="2016" name="Nat. Biotechnol.">
        <title>Sequencing wild and cultivated cassava and related species reveals extensive interspecific hybridization and genetic diversity.</title>
        <authorList>
            <person name="Bredeson J.V."/>
            <person name="Lyons J.B."/>
            <person name="Prochnik S.E."/>
            <person name="Wu G.A."/>
            <person name="Ha C.M."/>
            <person name="Edsinger-Gonzales E."/>
            <person name="Grimwood J."/>
            <person name="Schmutz J."/>
            <person name="Rabbi I.Y."/>
            <person name="Egesi C."/>
            <person name="Nauluvula P."/>
            <person name="Lebot V."/>
            <person name="Ndunguru J."/>
            <person name="Mkamilo G."/>
            <person name="Bart R.S."/>
            <person name="Setter T.L."/>
            <person name="Gleadow R.M."/>
            <person name="Kulakow P."/>
            <person name="Ferguson M.E."/>
            <person name="Rounsley S."/>
            <person name="Rokhsar D.S."/>
        </authorList>
    </citation>
    <scope>NUCLEOTIDE SEQUENCE [LARGE SCALE GENOMIC DNA]</scope>
    <source>
        <strain evidence="4">cv. AM560-2</strain>
    </source>
</reference>
<dbReference type="Gramene" id="Manes.11G001400.2.v8.1">
    <property type="protein sequence ID" value="Manes.11G001400.2.v8.1.CDS"/>
    <property type="gene ID" value="Manes.11G001400.v8.1"/>
</dbReference>
<dbReference type="OMA" id="KVLIPHE"/>
<dbReference type="SMART" id="SM00568">
    <property type="entry name" value="GRAM"/>
    <property type="match status" value="1"/>
</dbReference>
<organism evidence="3 4">
    <name type="scientific">Manihot esculenta</name>
    <name type="common">Cassava</name>
    <name type="synonym">Jatropha manihot</name>
    <dbReference type="NCBI Taxonomy" id="3983"/>
    <lineage>
        <taxon>Eukaryota</taxon>
        <taxon>Viridiplantae</taxon>
        <taxon>Streptophyta</taxon>
        <taxon>Embryophyta</taxon>
        <taxon>Tracheophyta</taxon>
        <taxon>Spermatophyta</taxon>
        <taxon>Magnoliopsida</taxon>
        <taxon>eudicotyledons</taxon>
        <taxon>Gunneridae</taxon>
        <taxon>Pentapetalae</taxon>
        <taxon>rosids</taxon>
        <taxon>fabids</taxon>
        <taxon>Malpighiales</taxon>
        <taxon>Euphorbiaceae</taxon>
        <taxon>Crotonoideae</taxon>
        <taxon>Manihoteae</taxon>
        <taxon>Manihot</taxon>
    </lineage>
</organism>
<dbReference type="InterPro" id="IPR011993">
    <property type="entry name" value="PH-like_dom_sf"/>
</dbReference>
<comment type="caution">
    <text evidence="3">The sequence shown here is derived from an EMBL/GenBank/DDBJ whole genome shotgun (WGS) entry which is preliminary data.</text>
</comment>
<dbReference type="EMBL" id="CM004397">
    <property type="protein sequence ID" value="OAY36174.1"/>
    <property type="molecule type" value="Genomic_DNA"/>
</dbReference>
<proteinExistence type="inferred from homology"/>
<dbReference type="Gramene" id="Manes.11G001400.3.v8.1">
    <property type="protein sequence ID" value="Manes.11G001400.3.v8.1.CDS"/>
    <property type="gene ID" value="Manes.11G001400.v8.1"/>
</dbReference>
<dbReference type="PANTHER" id="PTHR31969">
    <property type="entry name" value="GEM-LIKE PROTEIN 2"/>
    <property type="match status" value="1"/>
</dbReference>